<dbReference type="InParanoid" id="K3XP50"/>
<reference evidence="2" key="1">
    <citation type="journal article" date="2012" name="Nat. Biotechnol.">
        <title>Reference genome sequence of the model plant Setaria.</title>
        <authorList>
            <person name="Bennetzen J.L."/>
            <person name="Schmutz J."/>
            <person name="Wang H."/>
            <person name="Percifield R."/>
            <person name="Hawkins J."/>
            <person name="Pontaroli A.C."/>
            <person name="Estep M."/>
            <person name="Feng L."/>
            <person name="Vaughn J.N."/>
            <person name="Grimwood J."/>
            <person name="Jenkins J."/>
            <person name="Barry K."/>
            <person name="Lindquist E."/>
            <person name="Hellsten U."/>
            <person name="Deshpande S."/>
            <person name="Wang X."/>
            <person name="Wu X."/>
            <person name="Mitros T."/>
            <person name="Triplett J."/>
            <person name="Yang X."/>
            <person name="Ye C.Y."/>
            <person name="Mauro-Herrera M."/>
            <person name="Wang L."/>
            <person name="Li P."/>
            <person name="Sharma M."/>
            <person name="Sharma R."/>
            <person name="Ronald P.C."/>
            <person name="Panaud O."/>
            <person name="Kellogg E.A."/>
            <person name="Brutnell T.P."/>
            <person name="Doust A.N."/>
            <person name="Tuskan G.A."/>
            <person name="Rokhsar D."/>
            <person name="Devos K.M."/>
        </authorList>
    </citation>
    <scope>NUCLEOTIDE SEQUENCE [LARGE SCALE GENOMIC DNA]</scope>
    <source>
        <strain evidence="2">cv. Yugu1</strain>
    </source>
</reference>
<proteinExistence type="predicted"/>
<dbReference type="Proteomes" id="UP000004995">
    <property type="component" value="Unassembled WGS sequence"/>
</dbReference>
<sequence length="60" mass="7371">MRKQKHQEFQYNRHKCTPIFPHKPCNRFNIKFIPCFHIRIDLAEQQFKQQSVISFIAPKQ</sequence>
<dbReference type="EMBL" id="AGNK02003167">
    <property type="status" value="NOT_ANNOTATED_CDS"/>
    <property type="molecule type" value="Genomic_DNA"/>
</dbReference>
<dbReference type="AlphaFoldDB" id="K3XP50"/>
<dbReference type="EnsemblPlants" id="KQL05772">
    <property type="protein sequence ID" value="KQL05772"/>
    <property type="gene ID" value="SETIT_003673mg"/>
</dbReference>
<organism evidence="1 2">
    <name type="scientific">Setaria italica</name>
    <name type="common">Foxtail millet</name>
    <name type="synonym">Panicum italicum</name>
    <dbReference type="NCBI Taxonomy" id="4555"/>
    <lineage>
        <taxon>Eukaryota</taxon>
        <taxon>Viridiplantae</taxon>
        <taxon>Streptophyta</taxon>
        <taxon>Embryophyta</taxon>
        <taxon>Tracheophyta</taxon>
        <taxon>Spermatophyta</taxon>
        <taxon>Magnoliopsida</taxon>
        <taxon>Liliopsida</taxon>
        <taxon>Poales</taxon>
        <taxon>Poaceae</taxon>
        <taxon>PACMAD clade</taxon>
        <taxon>Panicoideae</taxon>
        <taxon>Panicodae</taxon>
        <taxon>Paniceae</taxon>
        <taxon>Cenchrinae</taxon>
        <taxon>Setaria</taxon>
    </lineage>
</organism>
<accession>K3XP50</accession>
<evidence type="ECO:0000313" key="1">
    <source>
        <dbReference type="EnsemblPlants" id="KQL05772"/>
    </source>
</evidence>
<reference evidence="1" key="2">
    <citation type="submission" date="2018-08" db="UniProtKB">
        <authorList>
            <consortium name="EnsemblPlants"/>
        </authorList>
    </citation>
    <scope>IDENTIFICATION</scope>
    <source>
        <strain evidence="1">Yugu1</strain>
    </source>
</reference>
<name>K3XP50_SETIT</name>
<dbReference type="HOGENOM" id="CLU_2946070_0_0_1"/>
<protein>
    <submittedName>
        <fullName evidence="1">Uncharacterized protein</fullName>
    </submittedName>
</protein>
<evidence type="ECO:0000313" key="2">
    <source>
        <dbReference type="Proteomes" id="UP000004995"/>
    </source>
</evidence>
<keyword evidence="2" id="KW-1185">Reference proteome</keyword>
<dbReference type="Gramene" id="KQL05772">
    <property type="protein sequence ID" value="KQL05772"/>
    <property type="gene ID" value="SETIT_003673mg"/>
</dbReference>